<dbReference type="InterPro" id="IPR001841">
    <property type="entry name" value="Znf_RING"/>
</dbReference>
<feature type="domain" description="RING-type" evidence="13">
    <location>
        <begin position="239"/>
        <end position="278"/>
    </location>
</feature>
<sequence length="333" mass="38689">MGIMGSSLSNNRDDYYDDGPQTISFDNPIINRTNNTNLCELISQGPNINIQRTSVVRNSLNLRRKTLKIINVGNNNYLINFIFDALHDVEVSIYFCCKEELTEAKETIYCPTKYQTITKIFPKNLNQVYMSELNEGINLNNMNINDIKCKPSYEYIIPILIVLKAIGTPILQAQYNYAYLQENQMNENKNNQDKYKIILYRQKIQFGNRSFVVQEIFGIEKSPETKTDPVNNYLSGRECVICLTDEKDTAILPCRHMCLCNVCANVVRMQNTKCPICRQDTIYIFNNKNYIYLLFISFTLISYENISVCTYFSVLKNMTSIFCMICIYAYKKK</sequence>
<dbReference type="GO" id="GO:0061630">
    <property type="term" value="F:ubiquitin protein ligase activity"/>
    <property type="evidence" value="ECO:0007669"/>
    <property type="project" value="UniProtKB-EC"/>
</dbReference>
<evidence type="ECO:0000256" key="12">
    <source>
        <dbReference type="PROSITE-ProRule" id="PRU00175"/>
    </source>
</evidence>
<evidence type="ECO:0000313" key="15">
    <source>
        <dbReference type="Proteomes" id="UP000030690"/>
    </source>
</evidence>
<keyword evidence="7 12" id="KW-0863">Zinc-finger</keyword>
<evidence type="ECO:0000256" key="2">
    <source>
        <dbReference type="ARBA" id="ARBA00004906"/>
    </source>
</evidence>
<evidence type="ECO:0000256" key="8">
    <source>
        <dbReference type="ARBA" id="ARBA00022786"/>
    </source>
</evidence>
<dbReference type="InterPro" id="IPR058981">
    <property type="entry name" value="MGRN1/RNF157-like_N"/>
</dbReference>
<dbReference type="Pfam" id="PF26192">
    <property type="entry name" value="RNF157-like_N"/>
    <property type="match status" value="1"/>
</dbReference>
<evidence type="ECO:0000256" key="9">
    <source>
        <dbReference type="ARBA" id="ARBA00022833"/>
    </source>
</evidence>
<dbReference type="InterPro" id="IPR045195">
    <property type="entry name" value="LOG2-like_mRING_C3HC5"/>
</dbReference>
<evidence type="ECO:0000256" key="7">
    <source>
        <dbReference type="ARBA" id="ARBA00022771"/>
    </source>
</evidence>
<reference evidence="14 15" key="1">
    <citation type="submission" date="2013-02" db="EMBL/GenBank/DDBJ databases">
        <title>The Genome Annotation of Plasmodium falciparum Vietnam Oak-Knoll (FVO).</title>
        <authorList>
            <consortium name="The Broad Institute Genome Sequencing Platform"/>
            <consortium name="The Broad Institute Genome Sequencing Center for Infectious Disease"/>
            <person name="Neafsey D."/>
            <person name="Hoffman S."/>
            <person name="Volkman S."/>
            <person name="Rosenthal P."/>
            <person name="Walker B."/>
            <person name="Young S.K."/>
            <person name="Zeng Q."/>
            <person name="Gargeya S."/>
            <person name="Fitzgerald M."/>
            <person name="Haas B."/>
            <person name="Abouelleil A."/>
            <person name="Allen A.W."/>
            <person name="Alvarado L."/>
            <person name="Arachchi H.M."/>
            <person name="Berlin A.M."/>
            <person name="Chapman S.B."/>
            <person name="Gainer-Dewar J."/>
            <person name="Goldberg J."/>
            <person name="Griggs A."/>
            <person name="Gujja S."/>
            <person name="Hansen M."/>
            <person name="Howarth C."/>
            <person name="Imamovic A."/>
            <person name="Ireland A."/>
            <person name="Larimer J."/>
            <person name="McCowan C."/>
            <person name="Murphy C."/>
            <person name="Pearson M."/>
            <person name="Poon T.W."/>
            <person name="Priest M."/>
            <person name="Roberts A."/>
            <person name="Saif S."/>
            <person name="Shea T."/>
            <person name="Sisk P."/>
            <person name="Sykes S."/>
            <person name="Wortman J."/>
            <person name="Nusbaum C."/>
            <person name="Birren B."/>
        </authorList>
    </citation>
    <scope>NUCLEOTIDE SEQUENCE [LARGE SCALE GENOMIC DNA]</scope>
    <source>
        <strain evidence="15">Vietnam Oak-Knoll (FVO)</strain>
    </source>
</reference>
<evidence type="ECO:0000256" key="1">
    <source>
        <dbReference type="ARBA" id="ARBA00000900"/>
    </source>
</evidence>
<dbReference type="GO" id="GO:0005737">
    <property type="term" value="C:cytoplasm"/>
    <property type="evidence" value="ECO:0007669"/>
    <property type="project" value="TreeGrafter"/>
</dbReference>
<dbReference type="Gene3D" id="3.30.40.10">
    <property type="entry name" value="Zinc/RING finger domain, C3HC4 (zinc finger)"/>
    <property type="match status" value="1"/>
</dbReference>
<keyword evidence="8" id="KW-0833">Ubl conjugation pathway</keyword>
<proteinExistence type="inferred from homology"/>
<dbReference type="GO" id="GO:0016567">
    <property type="term" value="P:protein ubiquitination"/>
    <property type="evidence" value="ECO:0007669"/>
    <property type="project" value="TreeGrafter"/>
</dbReference>
<keyword evidence="5" id="KW-0519">Myristate</keyword>
<evidence type="ECO:0000256" key="10">
    <source>
        <dbReference type="ARBA" id="ARBA00023288"/>
    </source>
</evidence>
<dbReference type="Pfam" id="PF13920">
    <property type="entry name" value="zf-C3HC4_3"/>
    <property type="match status" value="1"/>
</dbReference>
<protein>
    <recommendedName>
        <fullName evidence="3">RING-type E3 ubiquitin transferase</fullName>
        <ecNumber evidence="3">2.3.2.27</ecNumber>
    </recommendedName>
</protein>
<dbReference type="PANTHER" id="PTHR22996">
    <property type="entry name" value="MAHOGUNIN"/>
    <property type="match status" value="1"/>
</dbReference>
<evidence type="ECO:0000256" key="6">
    <source>
        <dbReference type="ARBA" id="ARBA00022723"/>
    </source>
</evidence>
<keyword evidence="9" id="KW-0862">Zinc</keyword>
<name>A0A024VD76_PLAFA</name>
<reference evidence="14 15" key="2">
    <citation type="submission" date="2013-02" db="EMBL/GenBank/DDBJ databases">
        <title>The Genome Sequence of Plasmodium falciparum Vietnam Oak-Knoll (FVO).</title>
        <authorList>
            <consortium name="The Broad Institute Genome Sequencing Platform"/>
            <consortium name="The Broad Institute Genome Sequencing Center for Infectious Disease"/>
            <person name="Neafsey D."/>
            <person name="Cheeseman I."/>
            <person name="Volkman S."/>
            <person name="Adams J."/>
            <person name="Walker B."/>
            <person name="Young S.K."/>
            <person name="Zeng Q."/>
            <person name="Gargeya S."/>
            <person name="Fitzgerald M."/>
            <person name="Haas B."/>
            <person name="Abouelleil A."/>
            <person name="Alvarado L."/>
            <person name="Arachchi H.M."/>
            <person name="Berlin A.M."/>
            <person name="Chapman S.B."/>
            <person name="Dewar J."/>
            <person name="Goldberg J."/>
            <person name="Griggs A."/>
            <person name="Gujja S."/>
            <person name="Hansen M."/>
            <person name="Howarth C."/>
            <person name="Imamovic A."/>
            <person name="Larimer J."/>
            <person name="McCowan C."/>
            <person name="Murphy C."/>
            <person name="Neiman D."/>
            <person name="Pearson M."/>
            <person name="Priest M."/>
            <person name="Roberts A."/>
            <person name="Saif S."/>
            <person name="Shea T."/>
            <person name="Sisk P."/>
            <person name="Sykes S."/>
            <person name="Wortman J."/>
            <person name="Nusbaum C."/>
            <person name="Birren B."/>
        </authorList>
    </citation>
    <scope>NUCLEOTIDE SEQUENCE [LARGE SCALE GENOMIC DNA]</scope>
    <source>
        <strain evidence="15">Vietnam Oak-Knoll (FVO)</strain>
    </source>
</reference>
<comment type="catalytic activity">
    <reaction evidence="1">
        <text>S-ubiquitinyl-[E2 ubiquitin-conjugating enzyme]-L-cysteine + [acceptor protein]-L-lysine = [E2 ubiquitin-conjugating enzyme]-L-cysteine + N(6)-ubiquitinyl-[acceptor protein]-L-lysine.</text>
        <dbReference type="EC" id="2.3.2.27"/>
    </reaction>
</comment>
<evidence type="ECO:0000313" key="14">
    <source>
        <dbReference type="EMBL" id="ETW20736.1"/>
    </source>
</evidence>
<dbReference type="InterPro" id="IPR013083">
    <property type="entry name" value="Znf_RING/FYVE/PHD"/>
</dbReference>
<comment type="similarity">
    <text evidence="11">Belongs to the RING-type zinc finger family. LOG2 subfamily.</text>
</comment>
<dbReference type="OrthoDB" id="10261999at2759"/>
<dbReference type="InterPro" id="IPR045194">
    <property type="entry name" value="MGRN1/RNF157-like"/>
</dbReference>
<dbReference type="PROSITE" id="PS50089">
    <property type="entry name" value="ZF_RING_2"/>
    <property type="match status" value="1"/>
</dbReference>
<gene>
    <name evidence="14" type="ORF">PFFVO_00291</name>
</gene>
<dbReference type="CDD" id="cd16789">
    <property type="entry name" value="mRING-HC-C3HC5_MGRN1-like"/>
    <property type="match status" value="1"/>
</dbReference>
<dbReference type="Proteomes" id="UP000030690">
    <property type="component" value="Unassembled WGS sequence"/>
</dbReference>
<dbReference type="GO" id="GO:0008270">
    <property type="term" value="F:zinc ion binding"/>
    <property type="evidence" value="ECO:0007669"/>
    <property type="project" value="UniProtKB-KW"/>
</dbReference>
<dbReference type="EMBL" id="KI925012">
    <property type="protein sequence ID" value="ETW20736.1"/>
    <property type="molecule type" value="Genomic_DNA"/>
</dbReference>
<organism evidence="14 15">
    <name type="scientific">Plasmodium falciparum Vietnam Oak-Knoll</name>
    <name type="common">FVO</name>
    <dbReference type="NCBI Taxonomy" id="1036723"/>
    <lineage>
        <taxon>Eukaryota</taxon>
        <taxon>Sar</taxon>
        <taxon>Alveolata</taxon>
        <taxon>Apicomplexa</taxon>
        <taxon>Aconoidasida</taxon>
        <taxon>Haemosporida</taxon>
        <taxon>Plasmodiidae</taxon>
        <taxon>Plasmodium</taxon>
        <taxon>Plasmodium (Laverania)</taxon>
    </lineage>
</organism>
<dbReference type="PANTHER" id="PTHR22996:SF0">
    <property type="entry name" value="RE60872P-RELATED"/>
    <property type="match status" value="1"/>
</dbReference>
<evidence type="ECO:0000256" key="3">
    <source>
        <dbReference type="ARBA" id="ARBA00012483"/>
    </source>
</evidence>
<keyword evidence="4" id="KW-0808">Transferase</keyword>
<evidence type="ECO:0000256" key="11">
    <source>
        <dbReference type="ARBA" id="ARBA00025721"/>
    </source>
</evidence>
<dbReference type="EC" id="2.3.2.27" evidence="3"/>
<comment type="pathway">
    <text evidence="2">Protein modification; protein ubiquitination.</text>
</comment>
<evidence type="ECO:0000256" key="5">
    <source>
        <dbReference type="ARBA" id="ARBA00022707"/>
    </source>
</evidence>
<evidence type="ECO:0000259" key="13">
    <source>
        <dbReference type="PROSITE" id="PS50089"/>
    </source>
</evidence>
<evidence type="ECO:0000256" key="4">
    <source>
        <dbReference type="ARBA" id="ARBA00022679"/>
    </source>
</evidence>
<dbReference type="AlphaFoldDB" id="A0A024VD76"/>
<keyword evidence="6" id="KW-0479">Metal-binding</keyword>
<accession>A0A024VD76</accession>
<keyword evidence="10" id="KW-0449">Lipoprotein</keyword>
<dbReference type="SMART" id="SM00184">
    <property type="entry name" value="RING"/>
    <property type="match status" value="1"/>
</dbReference>
<dbReference type="SUPFAM" id="SSF57850">
    <property type="entry name" value="RING/U-box"/>
    <property type="match status" value="1"/>
</dbReference>